<evidence type="ECO:0000313" key="2">
    <source>
        <dbReference type="EMBL" id="EAX99896.1"/>
    </source>
</evidence>
<name>A2F5D3_TRIV3</name>
<keyword evidence="3" id="KW-1185">Reference proteome</keyword>
<dbReference type="SMR" id="A2F5D3"/>
<dbReference type="Proteomes" id="UP000001542">
    <property type="component" value="Unassembled WGS sequence"/>
</dbReference>
<evidence type="ECO:0000313" key="3">
    <source>
        <dbReference type="Proteomes" id="UP000001542"/>
    </source>
</evidence>
<reference evidence="2" key="2">
    <citation type="journal article" date="2007" name="Science">
        <title>Draft genome sequence of the sexually transmitted pathogen Trichomonas vaginalis.</title>
        <authorList>
            <person name="Carlton J.M."/>
            <person name="Hirt R.P."/>
            <person name="Silva J.C."/>
            <person name="Delcher A.L."/>
            <person name="Schatz M."/>
            <person name="Zhao Q."/>
            <person name="Wortman J.R."/>
            <person name="Bidwell S.L."/>
            <person name="Alsmark U.C.M."/>
            <person name="Besteiro S."/>
            <person name="Sicheritz-Ponten T."/>
            <person name="Noel C.J."/>
            <person name="Dacks J.B."/>
            <person name="Foster P.G."/>
            <person name="Simillion C."/>
            <person name="Van de Peer Y."/>
            <person name="Miranda-Saavedra D."/>
            <person name="Barton G.J."/>
            <person name="Westrop G.D."/>
            <person name="Mueller S."/>
            <person name="Dessi D."/>
            <person name="Fiori P.L."/>
            <person name="Ren Q."/>
            <person name="Paulsen I."/>
            <person name="Zhang H."/>
            <person name="Bastida-Corcuera F.D."/>
            <person name="Simoes-Barbosa A."/>
            <person name="Brown M.T."/>
            <person name="Hayes R.D."/>
            <person name="Mukherjee M."/>
            <person name="Okumura C.Y."/>
            <person name="Schneider R."/>
            <person name="Smith A.J."/>
            <person name="Vanacova S."/>
            <person name="Villalvazo M."/>
            <person name="Haas B.J."/>
            <person name="Pertea M."/>
            <person name="Feldblyum T.V."/>
            <person name="Utterback T.R."/>
            <person name="Shu C.L."/>
            <person name="Osoegawa K."/>
            <person name="de Jong P.J."/>
            <person name="Hrdy I."/>
            <person name="Horvathova L."/>
            <person name="Zubacova Z."/>
            <person name="Dolezal P."/>
            <person name="Malik S.B."/>
            <person name="Logsdon J.M. Jr."/>
            <person name="Henze K."/>
            <person name="Gupta A."/>
            <person name="Wang C.C."/>
            <person name="Dunne R.L."/>
            <person name="Upcroft J.A."/>
            <person name="Upcroft P."/>
            <person name="White O."/>
            <person name="Salzberg S.L."/>
            <person name="Tang P."/>
            <person name="Chiu C.-H."/>
            <person name="Lee Y.-S."/>
            <person name="Embley T.M."/>
            <person name="Coombs G.H."/>
            <person name="Mottram J.C."/>
            <person name="Tachezy J."/>
            <person name="Fraser-Liggett C.M."/>
            <person name="Johnson P.J."/>
        </authorList>
    </citation>
    <scope>NUCLEOTIDE SEQUENCE [LARGE SCALE GENOMIC DNA]</scope>
    <source>
        <strain evidence="2">G3</strain>
    </source>
</reference>
<dbReference type="EMBL" id="DS113621">
    <property type="protein sequence ID" value="EAX99896.1"/>
    <property type="molecule type" value="Genomic_DNA"/>
</dbReference>
<feature type="compositionally biased region" description="Acidic residues" evidence="1">
    <location>
        <begin position="185"/>
        <end position="204"/>
    </location>
</feature>
<dbReference type="InParanoid" id="A2F5D3"/>
<protein>
    <recommendedName>
        <fullName evidence="4">Ubiquitin-like domain-containing protein</fullName>
    </recommendedName>
</protein>
<proteinExistence type="predicted"/>
<evidence type="ECO:0008006" key="4">
    <source>
        <dbReference type="Google" id="ProtNLM"/>
    </source>
</evidence>
<dbReference type="VEuPathDB" id="TrichDB:TVAGG3_1031870"/>
<feature type="region of interest" description="Disordered" evidence="1">
    <location>
        <begin position="140"/>
        <end position="204"/>
    </location>
</feature>
<dbReference type="OrthoDB" id="10606170at2759"/>
<feature type="compositionally biased region" description="Pro residues" evidence="1">
    <location>
        <begin position="145"/>
        <end position="157"/>
    </location>
</feature>
<organism evidence="2 3">
    <name type="scientific">Trichomonas vaginalis (strain ATCC PRA-98 / G3)</name>
    <dbReference type="NCBI Taxonomy" id="412133"/>
    <lineage>
        <taxon>Eukaryota</taxon>
        <taxon>Metamonada</taxon>
        <taxon>Parabasalia</taxon>
        <taxon>Trichomonadida</taxon>
        <taxon>Trichomonadidae</taxon>
        <taxon>Trichomonas</taxon>
    </lineage>
</organism>
<dbReference type="AlphaFoldDB" id="A2F5D3"/>
<reference evidence="2" key="1">
    <citation type="submission" date="2006-10" db="EMBL/GenBank/DDBJ databases">
        <authorList>
            <person name="Amadeo P."/>
            <person name="Zhao Q."/>
            <person name="Wortman J."/>
            <person name="Fraser-Liggett C."/>
            <person name="Carlton J."/>
        </authorList>
    </citation>
    <scope>NUCLEOTIDE SEQUENCE</scope>
    <source>
        <strain evidence="2">G3</strain>
    </source>
</reference>
<gene>
    <name evidence="2" type="ORF">TVAG_222570</name>
</gene>
<dbReference type="VEuPathDB" id="TrichDB:TVAG_222570"/>
<accession>A2F5D3</accession>
<dbReference type="RefSeq" id="XP_001312826.1">
    <property type="nucleotide sequence ID" value="XM_001312825.1"/>
</dbReference>
<dbReference type="KEGG" id="tva:4757716"/>
<evidence type="ECO:0000256" key="1">
    <source>
        <dbReference type="SAM" id="MobiDB-lite"/>
    </source>
</evidence>
<sequence length="204" mass="23307">MSESLTLFIHHGKNQVDKVTVDSTDAVQNLDKHLETLPKMRFVFFNNMLLVGSFSYQFYKIQNGDHLFVAPVGLSLGVKLKNTLLHYLIPMPPEEKKEIKPNPEKRITSFFRETARVKDQQLQKVEGTAATHSRALGLFSNIMRPKPPPPPPPPLIPQTPTVIPPKQREPSSDSLPPLWIKPKEEEDLMEEDYIESDDIDQENE</sequence>